<sequence length="824" mass="92424">MDGLVWFLLFSCVVLGIAAQQDPCNDSYIEISVDSSASSSSCTNKNGSKCNSLQYVLSNLTLMNCTRISVDSNQVINSSITLRAIDGLILQGHGASINVTCVNQGSGFIFINCTNVEFFTIEWINCNMINFSSPVLCHLSSNGMVSEIFSRKYTSPSVQQDCNSVLHWEYQGPTTNKVMLGQDISLNDSFQFLHEPTVYAELACLLDGDTLKPCNGIYHLNGYRPPFSLSGRWDSSLKPVIMWYNATDKNSLIACMEIDVSKNCNLGYVYDSVKNICSCYSTGDDDSDVVKCNMADGTACIKTGYWYGAIDSKACSDKNQTSCTAAFPCPFGYCDYVSSNNCPTRPCSRHKFFCELDPDTSDTLCLYNRGGTLCSSCQANYSLSFDGIRCVDNDDCTSGSLVLYILIFILFWVLLTFVIVAVTKLNLRIGSGQLYCLVFFFSVLQYFVRGSFPSIFLYVLELVFTGFMQLDPKMFGLFEVCLKYRDITNIHYVSLCCINPLFLTLVIGLLICVSSRCPKYALFTQNNSAVNMICIVLYLVFISLTQTSLSLLAPVYYTSNIHKPYVALEPNVTYFNPEAHLSYAVFAILIQIILVIPFLFLLIFAPCLIRIGALNLTRIKPILDEYQACYKEQYRSFAGFYLTSRQLIFLISLFPISTTTYIYILQILSILLLTVHCIVQPYTSLRLNIFDGLLILDLVLLSILHGSTANVVFGVGRGLELKTAFVYLLVLFPVIYFVGMCFVQFAKFTFWKNVDCNFNKSKRKSRQTRDHAKSTPVDPEDDPEEMEREPLLFQSNLSYESLVVNSKEENRIAPGKVTVVQVTH</sequence>
<feature type="compositionally biased region" description="Acidic residues" evidence="1">
    <location>
        <begin position="778"/>
        <end position="787"/>
    </location>
</feature>
<accession>A0A1X7UXX0</accession>
<keyword evidence="2" id="KW-0812">Transmembrane</keyword>
<dbReference type="InParanoid" id="A0A1X7UXX0"/>
<evidence type="ECO:0000313" key="4">
    <source>
        <dbReference type="EnsemblMetazoa" id="Aqu2.1.32546_001"/>
    </source>
</evidence>
<keyword evidence="2" id="KW-0472">Membrane</keyword>
<feature type="transmembrane region" description="Helical" evidence="2">
    <location>
        <begin position="660"/>
        <end position="678"/>
    </location>
</feature>
<protein>
    <recommendedName>
        <fullName evidence="5">TRP C-terminal domain-containing protein</fullName>
    </recommendedName>
</protein>
<evidence type="ECO:0000256" key="2">
    <source>
        <dbReference type="SAM" id="Phobius"/>
    </source>
</evidence>
<evidence type="ECO:0008006" key="5">
    <source>
        <dbReference type="Google" id="ProtNLM"/>
    </source>
</evidence>
<keyword evidence="2" id="KW-1133">Transmembrane helix</keyword>
<organism evidence="4">
    <name type="scientific">Amphimedon queenslandica</name>
    <name type="common">Sponge</name>
    <dbReference type="NCBI Taxonomy" id="400682"/>
    <lineage>
        <taxon>Eukaryota</taxon>
        <taxon>Metazoa</taxon>
        <taxon>Porifera</taxon>
        <taxon>Demospongiae</taxon>
        <taxon>Heteroscleromorpha</taxon>
        <taxon>Haplosclerida</taxon>
        <taxon>Niphatidae</taxon>
        <taxon>Amphimedon</taxon>
    </lineage>
</organism>
<feature type="transmembrane region" description="Helical" evidence="2">
    <location>
        <begin position="634"/>
        <end position="654"/>
    </location>
</feature>
<reference evidence="4" key="1">
    <citation type="submission" date="2017-05" db="UniProtKB">
        <authorList>
            <consortium name="EnsemblMetazoa"/>
        </authorList>
    </citation>
    <scope>IDENTIFICATION</scope>
</reference>
<feature type="region of interest" description="Disordered" evidence="1">
    <location>
        <begin position="765"/>
        <end position="788"/>
    </location>
</feature>
<dbReference type="OrthoDB" id="5957153at2759"/>
<feature type="transmembrane region" description="Helical" evidence="2">
    <location>
        <begin position="434"/>
        <end position="460"/>
    </location>
</feature>
<feature type="transmembrane region" description="Helical" evidence="2">
    <location>
        <begin position="401"/>
        <end position="422"/>
    </location>
</feature>
<feature type="transmembrane region" description="Helical" evidence="2">
    <location>
        <begin position="685"/>
        <end position="704"/>
    </location>
</feature>
<evidence type="ECO:0000256" key="1">
    <source>
        <dbReference type="SAM" id="MobiDB-lite"/>
    </source>
</evidence>
<feature type="transmembrane region" description="Helical" evidence="2">
    <location>
        <begin position="583"/>
        <end position="613"/>
    </location>
</feature>
<feature type="transmembrane region" description="Helical" evidence="2">
    <location>
        <begin position="492"/>
        <end position="514"/>
    </location>
</feature>
<dbReference type="EnsemblMetazoa" id="Aqu2.1.32546_001">
    <property type="protein sequence ID" value="Aqu2.1.32546_001"/>
    <property type="gene ID" value="Aqu2.1.32546"/>
</dbReference>
<evidence type="ECO:0000256" key="3">
    <source>
        <dbReference type="SAM" id="SignalP"/>
    </source>
</evidence>
<feature type="chain" id="PRO_5010889784" description="TRP C-terminal domain-containing protein" evidence="3">
    <location>
        <begin position="20"/>
        <end position="824"/>
    </location>
</feature>
<feature type="signal peptide" evidence="3">
    <location>
        <begin position="1"/>
        <end position="19"/>
    </location>
</feature>
<proteinExistence type="predicted"/>
<keyword evidence="3" id="KW-0732">Signal</keyword>
<dbReference type="AlphaFoldDB" id="A0A1X7UXX0"/>
<feature type="transmembrane region" description="Helical" evidence="2">
    <location>
        <begin position="724"/>
        <end position="743"/>
    </location>
</feature>
<name>A0A1X7UXX0_AMPQE</name>
<feature type="transmembrane region" description="Helical" evidence="2">
    <location>
        <begin position="535"/>
        <end position="557"/>
    </location>
</feature>